<accession>I4DN57</accession>
<evidence type="ECO:0000313" key="1">
    <source>
        <dbReference type="EMBL" id="BAM19347.1"/>
    </source>
</evidence>
<reference evidence="1" key="1">
    <citation type="journal article" date="2012" name="BMC Biol.">
        <title>Comprehensive microarray-based analysis for stage-specific larval camouflage pattern-associated genes in the swallowtail butterfly, Papilio xuthus.</title>
        <authorList>
            <person name="Futahashi R."/>
            <person name="Shirataki H."/>
            <person name="Narita T."/>
            <person name="Mita K."/>
            <person name="Fujiwara H."/>
        </authorList>
    </citation>
    <scope>NUCLEOTIDE SEQUENCE</scope>
    <source>
        <tissue evidence="1">Epidermis</tissue>
    </source>
</reference>
<protein>
    <submittedName>
        <fullName evidence="1">Uncharacterized protein</fullName>
    </submittedName>
</protein>
<name>I4DN57_PAPPL</name>
<dbReference type="AlphaFoldDB" id="I4DN57"/>
<dbReference type="EMBL" id="AK402725">
    <property type="protein sequence ID" value="BAM19347.1"/>
    <property type="molecule type" value="mRNA"/>
</dbReference>
<sequence length="63" mass="6770">MRGAAMTSKVTVSSPSLSLVWSAPAQDLKAGGYYINLKPPIFVTYSVLIPFSVDAEIVVKILK</sequence>
<organism evidence="1">
    <name type="scientific">Papilio polytes</name>
    <name type="common">Common mormon</name>
    <name type="synonym">Swallowtail butterfly</name>
    <dbReference type="NCBI Taxonomy" id="76194"/>
    <lineage>
        <taxon>Eukaryota</taxon>
        <taxon>Metazoa</taxon>
        <taxon>Ecdysozoa</taxon>
        <taxon>Arthropoda</taxon>
        <taxon>Hexapoda</taxon>
        <taxon>Insecta</taxon>
        <taxon>Pterygota</taxon>
        <taxon>Neoptera</taxon>
        <taxon>Endopterygota</taxon>
        <taxon>Lepidoptera</taxon>
        <taxon>Glossata</taxon>
        <taxon>Ditrysia</taxon>
        <taxon>Papilionoidea</taxon>
        <taxon>Papilionidae</taxon>
        <taxon>Papilioninae</taxon>
        <taxon>Papilio</taxon>
    </lineage>
</organism>
<proteinExistence type="evidence at transcript level"/>